<comment type="caution">
    <text evidence="2">The sequence shown here is derived from an EMBL/GenBank/DDBJ whole genome shotgun (WGS) entry which is preliminary data.</text>
</comment>
<protein>
    <recommendedName>
        <fullName evidence="4">Late nodulin</fullName>
    </recommendedName>
</protein>
<evidence type="ECO:0008006" key="4">
    <source>
        <dbReference type="Google" id="ProtNLM"/>
    </source>
</evidence>
<reference evidence="2 3" key="1">
    <citation type="journal article" date="2021" name="Commun. Biol.">
        <title>The genome of Shorea leprosula (Dipterocarpaceae) highlights the ecological relevance of drought in aseasonal tropical rainforests.</title>
        <authorList>
            <person name="Ng K.K.S."/>
            <person name="Kobayashi M.J."/>
            <person name="Fawcett J.A."/>
            <person name="Hatakeyama M."/>
            <person name="Paape T."/>
            <person name="Ng C.H."/>
            <person name="Ang C.C."/>
            <person name="Tnah L.H."/>
            <person name="Lee C.T."/>
            <person name="Nishiyama T."/>
            <person name="Sese J."/>
            <person name="O'Brien M.J."/>
            <person name="Copetti D."/>
            <person name="Mohd Noor M.I."/>
            <person name="Ong R.C."/>
            <person name="Putra M."/>
            <person name="Sireger I.Z."/>
            <person name="Indrioko S."/>
            <person name="Kosugi Y."/>
            <person name="Izuno A."/>
            <person name="Isagi Y."/>
            <person name="Lee S.L."/>
            <person name="Shimizu K.K."/>
        </authorList>
    </citation>
    <scope>NUCLEOTIDE SEQUENCE [LARGE SCALE GENOMIC DNA]</scope>
    <source>
        <strain evidence="2">214</strain>
    </source>
</reference>
<name>A0AAV5HK13_9ROSI</name>
<sequence>MQKVSFKIVFSVLLLIAMSMFLLGKAGAIGEPCKTRSDCKIVPCLGEQALCLGGQCRCPLP</sequence>
<evidence type="ECO:0000313" key="3">
    <source>
        <dbReference type="Proteomes" id="UP001054252"/>
    </source>
</evidence>
<feature type="chain" id="PRO_5043607638" description="Late nodulin" evidence="1">
    <location>
        <begin position="29"/>
        <end position="61"/>
    </location>
</feature>
<gene>
    <name evidence="2" type="ORF">SLEP1_g479</name>
</gene>
<keyword evidence="1" id="KW-0732">Signal</keyword>
<evidence type="ECO:0000256" key="1">
    <source>
        <dbReference type="SAM" id="SignalP"/>
    </source>
</evidence>
<dbReference type="AlphaFoldDB" id="A0AAV5HK13"/>
<proteinExistence type="predicted"/>
<keyword evidence="3" id="KW-1185">Reference proteome</keyword>
<organism evidence="2 3">
    <name type="scientific">Rubroshorea leprosula</name>
    <dbReference type="NCBI Taxonomy" id="152421"/>
    <lineage>
        <taxon>Eukaryota</taxon>
        <taxon>Viridiplantae</taxon>
        <taxon>Streptophyta</taxon>
        <taxon>Embryophyta</taxon>
        <taxon>Tracheophyta</taxon>
        <taxon>Spermatophyta</taxon>
        <taxon>Magnoliopsida</taxon>
        <taxon>eudicotyledons</taxon>
        <taxon>Gunneridae</taxon>
        <taxon>Pentapetalae</taxon>
        <taxon>rosids</taxon>
        <taxon>malvids</taxon>
        <taxon>Malvales</taxon>
        <taxon>Dipterocarpaceae</taxon>
        <taxon>Rubroshorea</taxon>
    </lineage>
</organism>
<dbReference type="Proteomes" id="UP001054252">
    <property type="component" value="Unassembled WGS sequence"/>
</dbReference>
<feature type="signal peptide" evidence="1">
    <location>
        <begin position="1"/>
        <end position="28"/>
    </location>
</feature>
<dbReference type="EMBL" id="BPVZ01000001">
    <property type="protein sequence ID" value="GKU85866.1"/>
    <property type="molecule type" value="Genomic_DNA"/>
</dbReference>
<accession>A0AAV5HK13</accession>
<evidence type="ECO:0000313" key="2">
    <source>
        <dbReference type="EMBL" id="GKU85866.1"/>
    </source>
</evidence>